<protein>
    <submittedName>
        <fullName evidence="1">Uncharacterized protein</fullName>
    </submittedName>
</protein>
<sequence length="65" mass="7525">MDANIVIENCYAPLRISPWNKAGDRANPQRKSSSFIAIAIQRQQIKKYAGREEGDYHEDFFPQQI</sequence>
<comment type="caution">
    <text evidence="1">The sequence shown here is derived from an EMBL/GenBank/DDBJ whole genome shotgun (WGS) entry which is preliminary data.</text>
</comment>
<dbReference type="EMBL" id="JGVP01000010">
    <property type="protein sequence ID" value="KFB88875.1"/>
    <property type="molecule type" value="Genomic_DNA"/>
</dbReference>
<gene>
    <name evidence="1" type="ORF">CR62_02985</name>
</gene>
<keyword evidence="2" id="KW-1185">Reference proteome</keyword>
<accession>A0ABR4UAI6</accession>
<evidence type="ECO:0000313" key="1">
    <source>
        <dbReference type="EMBL" id="KFB88875.1"/>
    </source>
</evidence>
<organism evidence="1 2">
    <name type="scientific">Serratia grimesii</name>
    <dbReference type="NCBI Taxonomy" id="82995"/>
    <lineage>
        <taxon>Bacteria</taxon>
        <taxon>Pseudomonadati</taxon>
        <taxon>Pseudomonadota</taxon>
        <taxon>Gammaproteobacteria</taxon>
        <taxon>Enterobacterales</taxon>
        <taxon>Yersiniaceae</taxon>
        <taxon>Serratia</taxon>
    </lineage>
</organism>
<proteinExistence type="predicted"/>
<reference evidence="1 2" key="1">
    <citation type="submission" date="2014-03" db="EMBL/GenBank/DDBJ databases">
        <title>Draft genome sequence of the Serratia grimesii strain a2.</title>
        <authorList>
            <person name="Toymentseva A."/>
            <person name="Kazakov S."/>
            <person name="Giliazeva A."/>
            <person name="Ismagilova R."/>
            <person name="Shah R."/>
            <person name="Sharipova M."/>
            <person name="Khaitlina S."/>
            <person name="Mardanova A."/>
        </authorList>
    </citation>
    <scope>NUCLEOTIDE SEQUENCE [LARGE SCALE GENOMIC DNA]</scope>
    <source>
        <strain evidence="1 2">A2</strain>
    </source>
</reference>
<evidence type="ECO:0000313" key="2">
    <source>
        <dbReference type="Proteomes" id="UP000028721"/>
    </source>
</evidence>
<name>A0ABR4UAI6_9GAMM</name>
<dbReference type="Proteomes" id="UP000028721">
    <property type="component" value="Unassembled WGS sequence"/>
</dbReference>